<evidence type="ECO:0000256" key="2">
    <source>
        <dbReference type="ARBA" id="ARBA00022552"/>
    </source>
</evidence>
<evidence type="ECO:0000256" key="5">
    <source>
        <dbReference type="ARBA" id="ARBA00023242"/>
    </source>
</evidence>
<dbReference type="PROSITE" id="PS50294">
    <property type="entry name" value="WD_REPEATS_REGION"/>
    <property type="match status" value="3"/>
</dbReference>
<keyword evidence="4" id="KW-0677">Repeat</keyword>
<name>A0A4Z1PFL4_9PEZI</name>
<evidence type="ECO:0000313" key="11">
    <source>
        <dbReference type="Proteomes" id="UP000298493"/>
    </source>
</evidence>
<dbReference type="GO" id="GO:0030687">
    <property type="term" value="C:preribosome, large subunit precursor"/>
    <property type="evidence" value="ECO:0007669"/>
    <property type="project" value="UniProtKB-UniRule"/>
</dbReference>
<dbReference type="PRINTS" id="PR00320">
    <property type="entry name" value="GPROTEINBRPT"/>
</dbReference>
<evidence type="ECO:0000256" key="1">
    <source>
        <dbReference type="ARBA" id="ARBA00022517"/>
    </source>
</evidence>
<evidence type="ECO:0000259" key="9">
    <source>
        <dbReference type="Pfam" id="PF08154"/>
    </source>
</evidence>
<dbReference type="GO" id="GO:0043021">
    <property type="term" value="F:ribonucleoprotein complex binding"/>
    <property type="evidence" value="ECO:0007669"/>
    <property type="project" value="UniProtKB-UniRule"/>
</dbReference>
<dbReference type="InterPro" id="IPR015943">
    <property type="entry name" value="WD40/YVTN_repeat-like_dom_sf"/>
</dbReference>
<dbReference type="PROSITE" id="PS50082">
    <property type="entry name" value="WD_REPEATS_2"/>
    <property type="match status" value="5"/>
</dbReference>
<keyword evidence="1 6" id="KW-0690">Ribosome biogenesis</keyword>
<dbReference type="GO" id="GO:0070545">
    <property type="term" value="C:PeBoW complex"/>
    <property type="evidence" value="ECO:0007669"/>
    <property type="project" value="TreeGrafter"/>
</dbReference>
<dbReference type="PANTHER" id="PTHR19855:SF11">
    <property type="entry name" value="RIBOSOME BIOGENESIS PROTEIN WDR12"/>
    <property type="match status" value="1"/>
</dbReference>
<evidence type="ECO:0000256" key="6">
    <source>
        <dbReference type="HAMAP-Rule" id="MF_03029"/>
    </source>
</evidence>
<dbReference type="InterPro" id="IPR001680">
    <property type="entry name" value="WD40_rpt"/>
</dbReference>
<dbReference type="HAMAP" id="MF_03029">
    <property type="entry name" value="WDR12"/>
    <property type="match status" value="1"/>
</dbReference>
<keyword evidence="3 7" id="KW-0853">WD repeat</keyword>
<dbReference type="InterPro" id="IPR019775">
    <property type="entry name" value="WD40_repeat_CS"/>
</dbReference>
<dbReference type="AlphaFoldDB" id="A0A4Z1PFL4"/>
<dbReference type="Pfam" id="PF08154">
    <property type="entry name" value="NLE"/>
    <property type="match status" value="1"/>
</dbReference>
<comment type="caution">
    <text evidence="10">The sequence shown here is derived from an EMBL/GenBank/DDBJ whole genome shotgun (WGS) entry which is preliminary data.</text>
</comment>
<dbReference type="Gene3D" id="2.130.10.10">
    <property type="entry name" value="YVTN repeat-like/Quinoprotein amine dehydrogenase"/>
    <property type="match status" value="1"/>
</dbReference>
<feature type="repeat" description="WD" evidence="7">
    <location>
        <begin position="150"/>
        <end position="190"/>
    </location>
</feature>
<keyword evidence="2 6" id="KW-0698">rRNA processing</keyword>
<dbReference type="PANTHER" id="PTHR19855">
    <property type="entry name" value="WD40 REPEAT PROTEIN 12, 37"/>
    <property type="match status" value="1"/>
</dbReference>
<dbReference type="PROSITE" id="PS00678">
    <property type="entry name" value="WD_REPEATS_1"/>
    <property type="match status" value="2"/>
</dbReference>
<dbReference type="GO" id="GO:0000466">
    <property type="term" value="P:maturation of 5.8S rRNA from tricistronic rRNA transcript (SSU-rRNA, 5.8S rRNA, LSU-rRNA)"/>
    <property type="evidence" value="ECO:0007669"/>
    <property type="project" value="UniProtKB-UniRule"/>
</dbReference>
<keyword evidence="5 6" id="KW-0539">Nucleus</keyword>
<dbReference type="InterPro" id="IPR028599">
    <property type="entry name" value="WDR12/Ytm1"/>
</dbReference>
<feature type="repeat" description="WD" evidence="7">
    <location>
        <begin position="101"/>
        <end position="144"/>
    </location>
</feature>
<feature type="repeat" description="WD" evidence="7">
    <location>
        <begin position="197"/>
        <end position="238"/>
    </location>
</feature>
<feature type="repeat" description="WD" evidence="7">
    <location>
        <begin position="360"/>
        <end position="402"/>
    </location>
</feature>
<protein>
    <recommendedName>
        <fullName evidence="6">Ribosome biogenesis protein YTM1</fullName>
    </recommendedName>
</protein>
<comment type="similarity">
    <text evidence="6">Belongs to the WD repeat WDR12/YTM1 family.</text>
</comment>
<comment type="subcellular location">
    <subcellularLocation>
        <location evidence="6">Nucleus</location>
        <location evidence="6">Nucleolus</location>
    </subcellularLocation>
    <subcellularLocation>
        <location evidence="6">Nucleus</location>
        <location evidence="6">Nucleoplasm</location>
    </subcellularLocation>
</comment>
<dbReference type="InterPro" id="IPR020472">
    <property type="entry name" value="WD40_PAC1"/>
</dbReference>
<accession>A0A4Z1PFL4</accession>
<evidence type="ECO:0000313" key="10">
    <source>
        <dbReference type="EMBL" id="TID27376.1"/>
    </source>
</evidence>
<feature type="region of interest" description="Disordered" evidence="8">
    <location>
        <begin position="238"/>
        <end position="273"/>
    </location>
</feature>
<evidence type="ECO:0000256" key="4">
    <source>
        <dbReference type="ARBA" id="ARBA00022737"/>
    </source>
</evidence>
<dbReference type="Proteomes" id="UP000298493">
    <property type="component" value="Unassembled WGS sequence"/>
</dbReference>
<dbReference type="STRING" id="86259.A0A4Z1PFL4"/>
<dbReference type="GO" id="GO:0005654">
    <property type="term" value="C:nucleoplasm"/>
    <property type="evidence" value="ECO:0007669"/>
    <property type="project" value="UniProtKB-SubCell"/>
</dbReference>
<dbReference type="InterPro" id="IPR012972">
    <property type="entry name" value="NLE"/>
</dbReference>
<dbReference type="GO" id="GO:0000463">
    <property type="term" value="P:maturation of LSU-rRNA from tricistronic rRNA transcript (SSU-rRNA, 5.8S rRNA, LSU-rRNA)"/>
    <property type="evidence" value="ECO:0007669"/>
    <property type="project" value="UniProtKB-UniRule"/>
</dbReference>
<reference evidence="10 11" key="1">
    <citation type="submission" date="2019-04" db="EMBL/GenBank/DDBJ databases">
        <title>High contiguity whole genome sequence and gene annotation resource for two Venturia nashicola isolates.</title>
        <authorList>
            <person name="Prokchorchik M."/>
            <person name="Won K."/>
            <person name="Lee Y."/>
            <person name="Choi E.D."/>
            <person name="Segonzac C."/>
            <person name="Sohn K.H."/>
        </authorList>
    </citation>
    <scope>NUCLEOTIDE SEQUENCE [LARGE SCALE GENOMIC DNA]</scope>
    <source>
        <strain evidence="10 11">PRI2</strain>
    </source>
</reference>
<evidence type="ECO:0000256" key="8">
    <source>
        <dbReference type="SAM" id="MobiDB-lite"/>
    </source>
</evidence>
<dbReference type="SUPFAM" id="SSF50978">
    <property type="entry name" value="WD40 repeat-like"/>
    <property type="match status" value="1"/>
</dbReference>
<keyword evidence="11" id="KW-1185">Reference proteome</keyword>
<sequence>MDVDSRPAAQVRIQLSTRDEGLQLPETGPILVQTALKRYALSTLVNSLLESEKPIPFEFLINGQFLRTSIDDFLTANAISAETTLNVEYVRALIPPLHISSFEHDDWVSSVDVLSSDSDARIVSASFDGLIRVWNNSNTTLLATSPSAIYNGHTASVKAVKFLTPSKIVSAGNDRTLRIWNYSENETSASIVPTLELYGHASKINSISVHATTSHIISASDDHTIGLWSTSKSSAPEARSSLLPTASSAANKRRKISKADNKQISQRGPLSTLEGHSDVASAAIFKATDPTVAYSSSWDHSVRTWDLTTSKSVESRTTLHPLSSLAELQGVNLLAAGSTARHITLIDPRASASKVAAMTLRGHTNTVSSLAQEPGSNYSLVSGSHDGTCRIWDIRSVKSAPNAEGGQVGESVYVINRESAGGQPKKEGVQVFDIVWDKDIGIVSASEDKRVQVNRPVK</sequence>
<dbReference type="Pfam" id="PF00400">
    <property type="entry name" value="WD40"/>
    <property type="match status" value="5"/>
</dbReference>
<feature type="repeat" description="WD" evidence="7">
    <location>
        <begin position="273"/>
        <end position="315"/>
    </location>
</feature>
<feature type="domain" description="NLE" evidence="9">
    <location>
        <begin position="11"/>
        <end position="74"/>
    </location>
</feature>
<dbReference type="SMART" id="SM00320">
    <property type="entry name" value="WD40"/>
    <property type="match status" value="7"/>
</dbReference>
<gene>
    <name evidence="6" type="primary">YTM1</name>
    <name evidence="10" type="ORF">E6O75_ATG00143</name>
</gene>
<comment type="function">
    <text evidence="6">Component of the NOP7 complex, which is required for maturation of the 25S and 5.8S ribosomal RNAs and formation of the 60S ribosome.</text>
</comment>
<dbReference type="EMBL" id="SNSC02000001">
    <property type="protein sequence ID" value="TID27376.1"/>
    <property type="molecule type" value="Genomic_DNA"/>
</dbReference>
<dbReference type="InterPro" id="IPR036322">
    <property type="entry name" value="WD40_repeat_dom_sf"/>
</dbReference>
<evidence type="ECO:0000256" key="3">
    <source>
        <dbReference type="ARBA" id="ARBA00022574"/>
    </source>
</evidence>
<evidence type="ECO:0000256" key="7">
    <source>
        <dbReference type="PROSITE-ProRule" id="PRU00221"/>
    </source>
</evidence>
<proteinExistence type="inferred from homology"/>
<comment type="subunit">
    <text evidence="6">Component of the NOP7 complex, composed of ERB1, NOP7 and YTM1. Within the NOP7 complex ERB1 appears to interact directly with NOP7 and YTM1. The NOP7 complex also associates with the 66S pre-ribosome.</text>
</comment>
<organism evidence="10 11">
    <name type="scientific">Venturia nashicola</name>
    <dbReference type="NCBI Taxonomy" id="86259"/>
    <lineage>
        <taxon>Eukaryota</taxon>
        <taxon>Fungi</taxon>
        <taxon>Dikarya</taxon>
        <taxon>Ascomycota</taxon>
        <taxon>Pezizomycotina</taxon>
        <taxon>Dothideomycetes</taxon>
        <taxon>Pleosporomycetidae</taxon>
        <taxon>Venturiales</taxon>
        <taxon>Venturiaceae</taxon>
        <taxon>Venturia</taxon>
    </lineage>
</organism>